<evidence type="ECO:0000313" key="5">
    <source>
        <dbReference type="EMBL" id="ODR52839.1"/>
    </source>
</evidence>
<keyword evidence="8" id="KW-1185">Reference proteome</keyword>
<proteinExistence type="predicted"/>
<keyword evidence="2" id="KW-0732">Signal</keyword>
<evidence type="ECO:0000256" key="2">
    <source>
        <dbReference type="SAM" id="SignalP"/>
    </source>
</evidence>
<evidence type="ECO:0008006" key="9">
    <source>
        <dbReference type="Google" id="ProtNLM"/>
    </source>
</evidence>
<evidence type="ECO:0000313" key="4">
    <source>
        <dbReference type="EMBL" id="ODR44447.1"/>
    </source>
</evidence>
<dbReference type="Proteomes" id="UP000094067">
    <property type="component" value="Unassembled WGS sequence"/>
</dbReference>
<evidence type="ECO:0000256" key="1">
    <source>
        <dbReference type="SAM" id="MobiDB-lite"/>
    </source>
</evidence>
<dbReference type="AlphaFoldDB" id="A0A1E3U9H4"/>
<dbReference type="PROSITE" id="PS51257">
    <property type="entry name" value="PROKAR_LIPOPROTEIN"/>
    <property type="match status" value="1"/>
</dbReference>
<dbReference type="Proteomes" id="UP000094271">
    <property type="component" value="Unassembled WGS sequence"/>
</dbReference>
<dbReference type="RefSeq" id="WP_069153574.1">
    <property type="nucleotide sequence ID" value="NZ_DBFYTW010000349.1"/>
</dbReference>
<evidence type="ECO:0000313" key="7">
    <source>
        <dbReference type="Proteomes" id="UP000094271"/>
    </source>
</evidence>
<dbReference type="Pfam" id="PF13416">
    <property type="entry name" value="SBP_bac_8"/>
    <property type="match status" value="1"/>
</dbReference>
<evidence type="ECO:0000313" key="3">
    <source>
        <dbReference type="EMBL" id="ODM02977.1"/>
    </source>
</evidence>
<reference evidence="3 6" key="1">
    <citation type="submission" date="2016-07" db="EMBL/GenBank/DDBJ databases">
        <title>Characterization of isolates of Eisenbergiella tayi derived from blood cultures, using whole genome sequencing.</title>
        <authorList>
            <person name="Burdz T."/>
            <person name="Wiebe D."/>
            <person name="Huynh C."/>
            <person name="Bernard K."/>
        </authorList>
    </citation>
    <scope>NUCLEOTIDE SEQUENCE [LARGE SCALE GENOMIC DNA]</scope>
    <source>
        <strain evidence="3 6">NML 110608</strain>
    </source>
</reference>
<protein>
    <recommendedName>
        <fullName evidence="9">Extracellular solute-binding protein</fullName>
    </recommendedName>
</protein>
<dbReference type="InterPro" id="IPR006059">
    <property type="entry name" value="SBP"/>
</dbReference>
<comment type="caution">
    <text evidence="4">The sequence shown here is derived from an EMBL/GenBank/DDBJ whole genome shotgun (WGS) entry which is preliminary data.</text>
</comment>
<dbReference type="SUPFAM" id="SSF53850">
    <property type="entry name" value="Periplasmic binding protein-like II"/>
    <property type="match status" value="1"/>
</dbReference>
<dbReference type="PANTHER" id="PTHR43649:SF32">
    <property type="entry name" value="SUGAR BINDING SECRETED PROTEIN"/>
    <property type="match status" value="1"/>
</dbReference>
<organism evidence="4 7">
    <name type="scientific">Eisenbergiella tayi</name>
    <dbReference type="NCBI Taxonomy" id="1432052"/>
    <lineage>
        <taxon>Bacteria</taxon>
        <taxon>Bacillati</taxon>
        <taxon>Bacillota</taxon>
        <taxon>Clostridia</taxon>
        <taxon>Lachnospirales</taxon>
        <taxon>Lachnospiraceae</taxon>
        <taxon>Eisenbergiella</taxon>
    </lineage>
</organism>
<dbReference type="InterPro" id="IPR050490">
    <property type="entry name" value="Bact_solute-bd_prot1"/>
</dbReference>
<dbReference type="PANTHER" id="PTHR43649">
    <property type="entry name" value="ARABINOSE-BINDING PROTEIN-RELATED"/>
    <property type="match status" value="1"/>
</dbReference>
<accession>A0A1E3U9H4</accession>
<feature type="region of interest" description="Disordered" evidence="1">
    <location>
        <begin position="28"/>
        <end position="59"/>
    </location>
</feature>
<sequence>MKKRKILSVLLTVSMIAGLFSGCASSGNGTGGQEQAVDEAVQAEADQTEELSEKTQSSNDGEKKKVVLWTWATGQFDAVQDAYFESHPDADWEFEEVVVAAEDYLTKLQQGYASGGDMPDLLMAEMGWRGSAFALDIWENLEEAPYNFDRSILLESTITSIVNANDQVIGVENGLNPAFMMYKKDLARKYLGTDDREELEKMFRTYEDYAQAGARIYEESGGSVTLFPGLQDISNMMMQQQRNINNVDENGDVNITGKVEKVFETVENLRESKACGNLSQYSTEWSNAFADGTSIFFPGASWSVTFWVEPYDPEGIDNWGMFTPAEGGFGWGGTCYGIYKNSDMKEEAWDFISWVLLTSEGAKYMKEGSGFFLPVKSLYEDPDYTKGTRPNFGDQEINTFMMEEIAPNIPEASLSIYDNLVSDSVNMVVQMMAADPGMSAADAMEEFKVDLQAKIPDVTIK</sequence>
<evidence type="ECO:0000313" key="6">
    <source>
        <dbReference type="Proteomes" id="UP000094067"/>
    </source>
</evidence>
<dbReference type="OrthoDB" id="55273at2"/>
<dbReference type="EMBL" id="MCGH01000003">
    <property type="protein sequence ID" value="ODM02977.1"/>
    <property type="molecule type" value="Genomic_DNA"/>
</dbReference>
<dbReference type="EMBL" id="MEHD01000028">
    <property type="protein sequence ID" value="ODR52839.1"/>
    <property type="molecule type" value="Genomic_DNA"/>
</dbReference>
<gene>
    <name evidence="4" type="ORF">BEI59_28615</name>
    <name evidence="3" type="ORF">BEI61_03771</name>
    <name evidence="5" type="ORF">BEI63_19365</name>
</gene>
<reference evidence="5 8" key="2">
    <citation type="submission" date="2016-08" db="EMBL/GenBank/DDBJ databases">
        <title>Characterization of Isolates of Eisenbergiella tayi Derived from Blood Cultures, Using Whole Genome Sequencing.</title>
        <authorList>
            <person name="Bernier A.-M."/>
            <person name="Burdz T."/>
            <person name="Wiebe D."/>
            <person name="Bernard K."/>
        </authorList>
    </citation>
    <scope>NUCLEOTIDE SEQUENCE [LARGE SCALE GENOMIC DNA]</scope>
    <source>
        <strain evidence="5 8">NML120146</strain>
    </source>
</reference>
<reference evidence="4 7" key="3">
    <citation type="submission" date="2016-08" db="EMBL/GenBank/DDBJ databases">
        <authorList>
            <person name="Seilhamer J.J."/>
        </authorList>
    </citation>
    <scope>NUCLEOTIDE SEQUENCE [LARGE SCALE GENOMIC DNA]</scope>
    <source>
        <strain evidence="4 7">NML150140-1</strain>
    </source>
</reference>
<dbReference type="Gene3D" id="3.40.190.10">
    <property type="entry name" value="Periplasmic binding protein-like II"/>
    <property type="match status" value="1"/>
</dbReference>
<evidence type="ECO:0000313" key="8">
    <source>
        <dbReference type="Proteomes" id="UP000094869"/>
    </source>
</evidence>
<dbReference type="Proteomes" id="UP000094869">
    <property type="component" value="Unassembled WGS sequence"/>
</dbReference>
<dbReference type="EMBL" id="MEHA01000030">
    <property type="protein sequence ID" value="ODR44447.1"/>
    <property type="molecule type" value="Genomic_DNA"/>
</dbReference>
<feature type="chain" id="PRO_5014540922" description="Extracellular solute-binding protein" evidence="2">
    <location>
        <begin position="27"/>
        <end position="461"/>
    </location>
</feature>
<name>A0A1E3U9H4_9FIRM</name>
<feature type="signal peptide" evidence="2">
    <location>
        <begin position="1"/>
        <end position="26"/>
    </location>
</feature>
<feature type="compositionally biased region" description="Low complexity" evidence="1">
    <location>
        <begin position="33"/>
        <end position="45"/>
    </location>
</feature>